<dbReference type="Pfam" id="PF02018">
    <property type="entry name" value="CBM_4_9"/>
    <property type="match status" value="1"/>
</dbReference>
<dbReference type="PANTHER" id="PTHR40274:SF3">
    <property type="entry name" value="VIRGINIAMYCIN B LYASE"/>
    <property type="match status" value="1"/>
</dbReference>
<dbReference type="InterPro" id="IPR051344">
    <property type="entry name" value="Vgb"/>
</dbReference>
<dbReference type="InterPro" id="IPR008979">
    <property type="entry name" value="Galactose-bd-like_sf"/>
</dbReference>
<evidence type="ECO:0000256" key="1">
    <source>
        <dbReference type="ARBA" id="ARBA00022801"/>
    </source>
</evidence>
<keyword evidence="1" id="KW-0378">Hydrolase</keyword>
<dbReference type="SUPFAM" id="SSF49785">
    <property type="entry name" value="Galactose-binding domain-like"/>
    <property type="match status" value="1"/>
</dbReference>
<dbReference type="InterPro" id="IPR011047">
    <property type="entry name" value="Quinoprotein_ADH-like_sf"/>
</dbReference>
<evidence type="ECO:0000313" key="3">
    <source>
        <dbReference type="EMBL" id="RLQ94858.1"/>
    </source>
</evidence>
<evidence type="ECO:0000313" key="4">
    <source>
        <dbReference type="Proteomes" id="UP000276770"/>
    </source>
</evidence>
<dbReference type="RefSeq" id="WP_121681021.1">
    <property type="nucleotide sequence ID" value="NZ_RCVZ01000008.1"/>
</dbReference>
<dbReference type="PANTHER" id="PTHR40274">
    <property type="entry name" value="VIRGINIAMYCIN B LYASE"/>
    <property type="match status" value="1"/>
</dbReference>
<dbReference type="Gene3D" id="2.130.10.10">
    <property type="entry name" value="YVTN repeat-like/Quinoprotein amine dehydrogenase"/>
    <property type="match status" value="2"/>
</dbReference>
<gene>
    <name evidence="3" type="ORF">D9X91_12795</name>
</gene>
<dbReference type="SUPFAM" id="SSF50998">
    <property type="entry name" value="Quinoprotein alcohol dehydrogenase-like"/>
    <property type="match status" value="1"/>
</dbReference>
<dbReference type="SUPFAM" id="SSF101898">
    <property type="entry name" value="NHL repeat"/>
    <property type="match status" value="1"/>
</dbReference>
<name>A0A3L7JVG0_9BACI</name>
<protein>
    <recommendedName>
        <fullName evidence="2">CBM-cenC domain-containing protein</fullName>
    </recommendedName>
</protein>
<comment type="caution">
    <text evidence="3">The sequence shown here is derived from an EMBL/GenBank/DDBJ whole genome shotgun (WGS) entry which is preliminary data.</text>
</comment>
<keyword evidence="4" id="KW-1185">Reference proteome</keyword>
<dbReference type="Gene3D" id="2.60.120.260">
    <property type="entry name" value="Galactose-binding domain-like"/>
    <property type="match status" value="1"/>
</dbReference>
<accession>A0A3L7JVG0</accession>
<dbReference type="OrthoDB" id="843723at2"/>
<dbReference type="GO" id="GO:0016798">
    <property type="term" value="F:hydrolase activity, acting on glycosyl bonds"/>
    <property type="evidence" value="ECO:0007669"/>
    <property type="project" value="InterPro"/>
</dbReference>
<dbReference type="InterPro" id="IPR015943">
    <property type="entry name" value="WD40/YVTN_repeat-like_dom_sf"/>
</dbReference>
<sequence length="943" mass="102578">MKKITRFIVLLCSVLIFQLVHPGLIHKALAKGNDHQISLANAGFEESEVNGKIPGWTQDFGTGGIVITDQEHSSGEHSLRINDAGSTNYGIISDNVPVNPGWEYVASAKMKSTGGSGEIYIRFFDKNGSYITGMNTAVPGPVPDWTDISVSETAPADAAYAAILFYSGKANKGTFYFDDASFTEIKPIMPIDQVGEDLGIQASKTTVMLGDIGKDANGRDVLYTVVAGAPAKFAIVDVETEKLIKSYPLEDTSGAWGVKVAADGTVYLGGYNKGYLYRYLPKSDELVNLGYPVKSTDAVLYPMDTASDGKIFGGTYGSGSVYEYDPASNAFTDFGRMAEGQNWVRSTVYDEKNNKVYAGVGSQAHLIEYDVATGEKRNILPAQFSDIISVYDLDLVEGKLFAQKESAYEMFVMDTDTNQLVEATNGDTGEKTFDIPESSRGVSGKSPVANKIYYTHYGILYEYDLDTNTFKSLDVDIKGSAISYKFLQLNEEGFPGYSLVGLSGNGGKMYKYNLETGNLKLTDLDLPSEPVQIHDVAKGPDGKIYSTGYLPGNMGAYVPTTGENIRFDGIGQSEGMANLNGKMYLGLYPHAKIYEFDPFEEWNRTDSDALNPNLLFSLENNAEIPGYTPQDRPFAMLGVEDYNQLFIGTVPKNGNLGGAFTIYEPGTGKDPDVHWNLMPDQSVVSLVYKDGKVYGGTTIAGGQGSVPTTSEAKMFVWDVEKREKTEEFIPVGGKKAITALTVGADGNIWGMADGVLFSFDPETDQVVSTNELDPNTSNNWRDASLEVGTDGNLYGIIGRKFFKFEPETGDYEFLAGNVDFMAQDDYGSFYLSSGIKLYKYTDPSLLVKMTGAELLIGDQKLKAGSSVPLKMKAILEKNRSTFDLSGATIEYKVDKPKILSVENGVLTALKSGHAKVWAIVKLNGVSVETQPIPIWVNNKGGNK</sequence>
<evidence type="ECO:0000259" key="2">
    <source>
        <dbReference type="Pfam" id="PF02018"/>
    </source>
</evidence>
<feature type="domain" description="CBM-cenC" evidence="2">
    <location>
        <begin position="40"/>
        <end position="167"/>
    </location>
</feature>
<organism evidence="3 4">
    <name type="scientific">Falsibacillus albus</name>
    <dbReference type="NCBI Taxonomy" id="2478915"/>
    <lineage>
        <taxon>Bacteria</taxon>
        <taxon>Bacillati</taxon>
        <taxon>Bacillota</taxon>
        <taxon>Bacilli</taxon>
        <taxon>Bacillales</taxon>
        <taxon>Bacillaceae</taxon>
        <taxon>Falsibacillus</taxon>
    </lineage>
</organism>
<proteinExistence type="predicted"/>
<dbReference type="InterPro" id="IPR003305">
    <property type="entry name" value="CenC_carb-bd"/>
</dbReference>
<dbReference type="EMBL" id="RCVZ01000008">
    <property type="protein sequence ID" value="RLQ94858.1"/>
    <property type="molecule type" value="Genomic_DNA"/>
</dbReference>
<reference evidence="3 4" key="1">
    <citation type="submission" date="2018-10" db="EMBL/GenBank/DDBJ databases">
        <title>Falsibacillus sp. genome draft.</title>
        <authorList>
            <person name="Shi S."/>
        </authorList>
    </citation>
    <scope>NUCLEOTIDE SEQUENCE [LARGE SCALE GENOMIC DNA]</scope>
    <source>
        <strain evidence="3 4">GY 10110</strain>
    </source>
</reference>
<dbReference type="Proteomes" id="UP000276770">
    <property type="component" value="Unassembled WGS sequence"/>
</dbReference>
<dbReference type="AlphaFoldDB" id="A0A3L7JVG0"/>